<evidence type="ECO:0000256" key="4">
    <source>
        <dbReference type="ARBA" id="ARBA00022729"/>
    </source>
</evidence>
<gene>
    <name evidence="11" type="ORF">Fmac_032542</name>
</gene>
<dbReference type="InterPro" id="IPR052611">
    <property type="entry name" value="Plant_RLK_LysM"/>
</dbReference>
<feature type="domain" description="Protein kinase" evidence="10">
    <location>
        <begin position="1"/>
        <end position="208"/>
    </location>
</feature>
<keyword evidence="4" id="KW-0732">Signal</keyword>
<evidence type="ECO:0000256" key="7">
    <source>
        <dbReference type="ARBA" id="ARBA00022989"/>
    </source>
</evidence>
<keyword evidence="12" id="KW-1185">Reference proteome</keyword>
<accession>A0ABD1L578</accession>
<dbReference type="PANTHER" id="PTHR45927">
    <property type="entry name" value="LYSM-DOMAIN RECEPTOR-LIKE KINASE-RELATED"/>
    <property type="match status" value="1"/>
</dbReference>
<dbReference type="Pfam" id="PF07714">
    <property type="entry name" value="PK_Tyr_Ser-Thr"/>
    <property type="match status" value="1"/>
</dbReference>
<dbReference type="InterPro" id="IPR001245">
    <property type="entry name" value="Ser-Thr/Tyr_kinase_cat_dom"/>
</dbReference>
<evidence type="ECO:0000313" key="12">
    <source>
        <dbReference type="Proteomes" id="UP001603857"/>
    </source>
</evidence>
<dbReference type="EMBL" id="JBGMDY010000011">
    <property type="protein sequence ID" value="KAL2318666.1"/>
    <property type="molecule type" value="Genomic_DNA"/>
</dbReference>
<keyword evidence="3" id="KW-0812">Transmembrane</keyword>
<dbReference type="SUPFAM" id="SSF56112">
    <property type="entry name" value="Protein kinase-like (PK-like)"/>
    <property type="match status" value="1"/>
</dbReference>
<name>A0ABD1L578_9FABA</name>
<dbReference type="AlphaFoldDB" id="A0ABD1L578"/>
<evidence type="ECO:0000256" key="8">
    <source>
        <dbReference type="ARBA" id="ARBA00023136"/>
    </source>
</evidence>
<proteinExistence type="predicted"/>
<protein>
    <recommendedName>
        <fullName evidence="10">Protein kinase domain-containing protein</fullName>
    </recommendedName>
</protein>
<evidence type="ECO:0000256" key="3">
    <source>
        <dbReference type="ARBA" id="ARBA00022692"/>
    </source>
</evidence>
<dbReference type="InterPro" id="IPR011009">
    <property type="entry name" value="Kinase-like_dom_sf"/>
</dbReference>
<evidence type="ECO:0000256" key="2">
    <source>
        <dbReference type="ARBA" id="ARBA00022475"/>
    </source>
</evidence>
<keyword evidence="2" id="KW-1003">Cell membrane</keyword>
<keyword evidence="8" id="KW-0472">Membrane</keyword>
<dbReference type="Proteomes" id="UP001603857">
    <property type="component" value="Unassembled WGS sequence"/>
</dbReference>
<dbReference type="GO" id="GO:0005886">
    <property type="term" value="C:plasma membrane"/>
    <property type="evidence" value="ECO:0007669"/>
    <property type="project" value="UniProtKB-SubCell"/>
</dbReference>
<organism evidence="11 12">
    <name type="scientific">Flemingia macrophylla</name>
    <dbReference type="NCBI Taxonomy" id="520843"/>
    <lineage>
        <taxon>Eukaryota</taxon>
        <taxon>Viridiplantae</taxon>
        <taxon>Streptophyta</taxon>
        <taxon>Embryophyta</taxon>
        <taxon>Tracheophyta</taxon>
        <taxon>Spermatophyta</taxon>
        <taxon>Magnoliopsida</taxon>
        <taxon>eudicotyledons</taxon>
        <taxon>Gunneridae</taxon>
        <taxon>Pentapetalae</taxon>
        <taxon>rosids</taxon>
        <taxon>fabids</taxon>
        <taxon>Fabales</taxon>
        <taxon>Fabaceae</taxon>
        <taxon>Papilionoideae</taxon>
        <taxon>50 kb inversion clade</taxon>
        <taxon>NPAAA clade</taxon>
        <taxon>indigoferoid/millettioid clade</taxon>
        <taxon>Phaseoleae</taxon>
        <taxon>Flemingia</taxon>
    </lineage>
</organism>
<sequence length="224" mass="25352">MENGSLREWLKKNRSTENQCLANRIQIALDIANGLQYLHNFTEPCYVHRNINSGNILLNKDLRAKITNFALAEESERKITSDCTSPHVTISRTCMAPEYLEAMIVTTKMDVYAFGVVLLELITGRDYISLQDERKVMLHAIIVNLIGEENEEEKVSMLIDSRLTGNREKACVLQLIKLGLACLIPEPAERPNMVDVVSSLLKIYASYMDQIIPPSIDNSLDPER</sequence>
<evidence type="ECO:0000256" key="1">
    <source>
        <dbReference type="ARBA" id="ARBA00004162"/>
    </source>
</evidence>
<dbReference type="PIRSF" id="PIRSF000654">
    <property type="entry name" value="Integrin-linked_kinase"/>
    <property type="match status" value="1"/>
</dbReference>
<reference evidence="11 12" key="1">
    <citation type="submission" date="2024-08" db="EMBL/GenBank/DDBJ databases">
        <title>Insights into the chromosomal genome structure of Flemingia macrophylla.</title>
        <authorList>
            <person name="Ding Y."/>
            <person name="Zhao Y."/>
            <person name="Bi W."/>
            <person name="Wu M."/>
            <person name="Zhao G."/>
            <person name="Gong Y."/>
            <person name="Li W."/>
            <person name="Zhang P."/>
        </authorList>
    </citation>
    <scope>NUCLEOTIDE SEQUENCE [LARGE SCALE GENOMIC DNA]</scope>
    <source>
        <strain evidence="11">DYQJB</strain>
        <tissue evidence="11">Leaf</tissue>
    </source>
</reference>
<dbReference type="Gene3D" id="1.10.510.10">
    <property type="entry name" value="Transferase(Phosphotransferase) domain 1"/>
    <property type="match status" value="1"/>
</dbReference>
<dbReference type="GO" id="GO:0051707">
    <property type="term" value="P:response to other organism"/>
    <property type="evidence" value="ECO:0007669"/>
    <property type="project" value="UniProtKB-ARBA"/>
</dbReference>
<dbReference type="InterPro" id="IPR000719">
    <property type="entry name" value="Prot_kinase_dom"/>
</dbReference>
<evidence type="ECO:0000256" key="9">
    <source>
        <dbReference type="ARBA" id="ARBA00023157"/>
    </source>
</evidence>
<dbReference type="FunFam" id="1.10.510.10:FF:000468">
    <property type="entry name" value="PTI1-like tyrosine-protein kinase 3"/>
    <property type="match status" value="1"/>
</dbReference>
<evidence type="ECO:0000256" key="5">
    <source>
        <dbReference type="ARBA" id="ARBA00022741"/>
    </source>
</evidence>
<dbReference type="PANTHER" id="PTHR45927:SF7">
    <property type="entry name" value="LYSM-DOMAIN RECEPTOR-LIKE KINASE"/>
    <property type="match status" value="1"/>
</dbReference>
<comment type="caution">
    <text evidence="11">The sequence shown here is derived from an EMBL/GenBank/DDBJ whole genome shotgun (WGS) entry which is preliminary data.</text>
</comment>
<keyword evidence="5" id="KW-0547">Nucleotide-binding</keyword>
<dbReference type="GO" id="GO:0005524">
    <property type="term" value="F:ATP binding"/>
    <property type="evidence" value="ECO:0007669"/>
    <property type="project" value="UniProtKB-KW"/>
</dbReference>
<evidence type="ECO:0000259" key="10">
    <source>
        <dbReference type="PROSITE" id="PS50011"/>
    </source>
</evidence>
<comment type="subcellular location">
    <subcellularLocation>
        <location evidence="1">Cell membrane</location>
        <topology evidence="1">Single-pass membrane protein</topology>
    </subcellularLocation>
</comment>
<evidence type="ECO:0000256" key="6">
    <source>
        <dbReference type="ARBA" id="ARBA00022840"/>
    </source>
</evidence>
<keyword evidence="7" id="KW-1133">Transmembrane helix</keyword>
<keyword evidence="6" id="KW-0067">ATP-binding</keyword>
<evidence type="ECO:0000313" key="11">
    <source>
        <dbReference type="EMBL" id="KAL2318666.1"/>
    </source>
</evidence>
<dbReference type="PROSITE" id="PS50011">
    <property type="entry name" value="PROTEIN_KINASE_DOM"/>
    <property type="match status" value="1"/>
</dbReference>
<keyword evidence="9" id="KW-1015">Disulfide bond</keyword>